<dbReference type="PANTHER" id="PTHR21584:SF10">
    <property type="entry name" value="G2 AND S PHASE-EXPRESSED PROTEIN 1"/>
    <property type="match status" value="1"/>
</dbReference>
<proteinExistence type="predicted"/>
<protein>
    <recommendedName>
        <fullName evidence="6">G2 and S phase-expressed protein 1 N-terminal domain-containing protein</fullName>
    </recommendedName>
</protein>
<dbReference type="KEGG" id="amex:103044369"/>
<feature type="compositionally biased region" description="Low complexity" evidence="5">
    <location>
        <begin position="350"/>
        <end position="362"/>
    </location>
</feature>
<sequence>MDFDPSGFPRMMADDDFCSLADEKFDFDVPFSPESSKEEDCVEDEVFLGPVGHMERCVSHVVANKVKDSVSSGPSVGEEPSWSPLLEENFEEIRKEAHLLASHLEESSTDPVTKDITVASSLPENKERFEADTSAKLDMFSKPADALSPIKRETFCVQDSPMKQLPPAIQKRLQKVCVMSGGKPRLSTSSPVRHTETQPKGASRGRSIVASNRVLPSKPTAVVNSRLSSCTRPAAPSKTRLPAPSKSSFGLKRSPGSRNTSRAGSTEDLLSDTASVASDVSDSSFNTSLPVKRVLPTSKKPDVRGGPVCKAPALHNRRVVDRSRNTSSSSSSVSSINSSLSVSPTCKGKLNSSLNTSVSSISGRVPNSASRLPNSSRKSGVISRPVESSVGRRTSLSTQLRKNSEPLPKPVKATPIKRPEPASSIQHQTPAKRTMERTVSVPALTNKVMNSVKANSNSKAFLAPTPTNSVKGVRRSEVISSPDVPRIMKPKRLMSSCSVDSVPLTLTVPATPGHQTPSAATGVQTKLRRPSALPTPMARRMSGIPMPTPKSIPRLRLSRTPEPQSPASTSVMSHASPTGQLKQTELQGVVKQSVTTEESGTPTELQPCSLAFNLENDSDKPTVCEAAAVENTPMVSSESLECKQPSPAKTTLVKSEEALQNKPVLQDVNEVLLVDAPAPVLKQQEKILIDLSNTPDLIKTIPNKAFGGQLIDLSSPLIKWSPEEKKENPVKEALLIDLSF</sequence>
<feature type="compositionally biased region" description="Polar residues" evidence="5">
    <location>
        <begin position="222"/>
        <end position="231"/>
    </location>
</feature>
<feature type="domain" description="G2 and S phase-expressed protein 1 N-terminal" evidence="6">
    <location>
        <begin position="19"/>
        <end position="160"/>
    </location>
</feature>
<evidence type="ECO:0000256" key="5">
    <source>
        <dbReference type="SAM" id="MobiDB-lite"/>
    </source>
</evidence>
<dbReference type="AlphaFoldDB" id="A0A8B9HT99"/>
<feature type="region of interest" description="Disordered" evidence="5">
    <location>
        <begin position="508"/>
        <end position="584"/>
    </location>
</feature>
<dbReference type="GO" id="GO:0005881">
    <property type="term" value="C:cytoplasmic microtubule"/>
    <property type="evidence" value="ECO:0007669"/>
    <property type="project" value="TreeGrafter"/>
</dbReference>
<dbReference type="Proteomes" id="UP000694621">
    <property type="component" value="Unplaced"/>
</dbReference>
<keyword evidence="3" id="KW-0597">Phosphoprotein</keyword>
<dbReference type="CTD" id="51512"/>
<evidence type="ECO:0000256" key="3">
    <source>
        <dbReference type="ARBA" id="ARBA00022553"/>
    </source>
</evidence>
<dbReference type="OrthoDB" id="10072587at2759"/>
<dbReference type="GO" id="GO:0008017">
    <property type="term" value="F:microtubule binding"/>
    <property type="evidence" value="ECO:0007669"/>
    <property type="project" value="TreeGrafter"/>
</dbReference>
<feature type="compositionally biased region" description="Low complexity" evidence="5">
    <location>
        <begin position="325"/>
        <end position="343"/>
    </location>
</feature>
<accession>A0A8B9HT99</accession>
<dbReference type="GeneID" id="103044369"/>
<organism evidence="7 8">
    <name type="scientific">Astyanax mexicanus</name>
    <name type="common">Blind cave fish</name>
    <name type="synonym">Astyanax fasciatus mexicanus</name>
    <dbReference type="NCBI Taxonomy" id="7994"/>
    <lineage>
        <taxon>Eukaryota</taxon>
        <taxon>Metazoa</taxon>
        <taxon>Chordata</taxon>
        <taxon>Craniata</taxon>
        <taxon>Vertebrata</taxon>
        <taxon>Euteleostomi</taxon>
        <taxon>Actinopterygii</taxon>
        <taxon>Neopterygii</taxon>
        <taxon>Teleostei</taxon>
        <taxon>Ostariophysi</taxon>
        <taxon>Characiformes</taxon>
        <taxon>Characoidei</taxon>
        <taxon>Acestrorhamphidae</taxon>
        <taxon>Acestrorhamphinae</taxon>
        <taxon>Astyanax</taxon>
    </lineage>
</organism>
<evidence type="ECO:0000259" key="6">
    <source>
        <dbReference type="Pfam" id="PF15259"/>
    </source>
</evidence>
<evidence type="ECO:0000313" key="8">
    <source>
        <dbReference type="Proteomes" id="UP000694621"/>
    </source>
</evidence>
<evidence type="ECO:0000256" key="2">
    <source>
        <dbReference type="ARBA" id="ARBA00022490"/>
    </source>
</evidence>
<keyword evidence="2" id="KW-0963">Cytoplasm</keyword>
<evidence type="ECO:0000313" key="7">
    <source>
        <dbReference type="Ensembl" id="ENSAMXP00005014509.1"/>
    </source>
</evidence>
<keyword evidence="4" id="KW-0206">Cytoskeleton</keyword>
<evidence type="ECO:0000256" key="4">
    <source>
        <dbReference type="ARBA" id="ARBA00023212"/>
    </source>
</evidence>
<feature type="compositionally biased region" description="Polar residues" evidence="5">
    <location>
        <begin position="513"/>
        <end position="524"/>
    </location>
</feature>
<reference evidence="7" key="1">
    <citation type="submission" date="2025-08" db="UniProtKB">
        <authorList>
            <consortium name="Ensembl"/>
        </authorList>
    </citation>
    <scope>IDENTIFICATION</scope>
</reference>
<feature type="compositionally biased region" description="Low complexity" evidence="5">
    <location>
        <begin position="271"/>
        <end position="284"/>
    </location>
</feature>
<evidence type="ECO:0000256" key="1">
    <source>
        <dbReference type="ARBA" id="ARBA00004245"/>
    </source>
</evidence>
<feature type="compositionally biased region" description="Polar residues" evidence="5">
    <location>
        <begin position="391"/>
        <end position="401"/>
    </location>
</feature>
<dbReference type="Pfam" id="PF15259">
    <property type="entry name" value="GTSE1_N"/>
    <property type="match status" value="1"/>
</dbReference>
<name>A0A8B9HT99_ASTMX</name>
<dbReference type="InterPro" id="IPR032768">
    <property type="entry name" value="GTSE1_N"/>
</dbReference>
<dbReference type="Ensembl" id="ENSAMXT00005016072.1">
    <property type="protein sequence ID" value="ENSAMXP00005014509.1"/>
    <property type="gene ID" value="ENSAMXG00005007738.1"/>
</dbReference>
<feature type="region of interest" description="Disordered" evidence="5">
    <location>
        <begin position="181"/>
        <end position="436"/>
    </location>
</feature>
<feature type="compositionally biased region" description="Polar residues" evidence="5">
    <location>
        <begin position="365"/>
        <end position="378"/>
    </location>
</feature>
<dbReference type="InterPro" id="IPR026657">
    <property type="entry name" value="DDA3/GTSE-1"/>
</dbReference>
<feature type="compositionally biased region" description="Polar residues" evidence="5">
    <location>
        <begin position="561"/>
        <end position="584"/>
    </location>
</feature>
<dbReference type="PANTHER" id="PTHR21584">
    <property type="entry name" value="DIFFERENTIAL DISPLAY AND ACTIVATED BY P53 DDA3 /G2 S PHASE EXPRESSED 1"/>
    <property type="match status" value="1"/>
</dbReference>
<gene>
    <name evidence="7" type="primary">gtse1</name>
</gene>
<comment type="subcellular location">
    <subcellularLocation>
        <location evidence="1">Cytoplasm</location>
        <location evidence="1">Cytoskeleton</location>
    </subcellularLocation>
</comment>